<sequence length="275" mass="28480">MKTSKKFQTISLLIASVGLLTALAIKPQVTKIDAQADPDSTVLLSAKQQVAYQKTTTNKLVNSKDSALQHQVEMKRAAAQAAAAAAKQATEDAANRKAQEEAAATTNSQAASTTTDSTASNEATTSEPTTATATVNQNQTTATVATTAQQATAAQPTNGLNIAGQHFAIGGSFTATSGNETVPTDTVYRWSVIPSVILVDAGYGAAHNAVVSLGTGSSVTIDGAQLSVSGIYQENWSSLNSNIGSTMSLMKQHRAVIQTCMSASDNPLIRLTFLD</sequence>
<reference evidence="4" key="1">
    <citation type="journal article" date="2019" name="Int. J. Syst. Evol. Microbiol.">
        <title>The Global Catalogue of Microorganisms (GCM) 10K type strain sequencing project: providing services to taxonomists for standard genome sequencing and annotation.</title>
        <authorList>
            <consortium name="The Broad Institute Genomics Platform"/>
            <consortium name="The Broad Institute Genome Sequencing Center for Infectious Disease"/>
            <person name="Wu L."/>
            <person name="Ma J."/>
        </authorList>
    </citation>
    <scope>NUCLEOTIDE SEQUENCE [LARGE SCALE GENOMIC DNA]</scope>
    <source>
        <strain evidence="4">CCM 8937</strain>
    </source>
</reference>
<comment type="caution">
    <text evidence="3">The sequence shown here is derived from an EMBL/GenBank/DDBJ whole genome shotgun (WGS) entry which is preliminary data.</text>
</comment>
<feature type="chain" id="PRO_5045929504" description="Cell surface protein" evidence="2">
    <location>
        <begin position="25"/>
        <end position="275"/>
    </location>
</feature>
<evidence type="ECO:0000256" key="1">
    <source>
        <dbReference type="SAM" id="MobiDB-lite"/>
    </source>
</evidence>
<feature type="region of interest" description="Disordered" evidence="1">
    <location>
        <begin position="88"/>
        <end position="137"/>
    </location>
</feature>
<accession>A0ABW4BLV9</accession>
<feature type="signal peptide" evidence="2">
    <location>
        <begin position="1"/>
        <end position="24"/>
    </location>
</feature>
<proteinExistence type="predicted"/>
<keyword evidence="2" id="KW-0732">Signal</keyword>
<dbReference type="Proteomes" id="UP001597191">
    <property type="component" value="Unassembled WGS sequence"/>
</dbReference>
<name>A0ABW4BLV9_9LACO</name>
<feature type="compositionally biased region" description="Low complexity" evidence="1">
    <location>
        <begin position="101"/>
        <end position="137"/>
    </location>
</feature>
<keyword evidence="4" id="KW-1185">Reference proteome</keyword>
<dbReference type="RefSeq" id="WP_125647675.1">
    <property type="nucleotide sequence ID" value="NZ_JBHTOH010000016.1"/>
</dbReference>
<evidence type="ECO:0000256" key="2">
    <source>
        <dbReference type="SAM" id="SignalP"/>
    </source>
</evidence>
<evidence type="ECO:0000313" key="4">
    <source>
        <dbReference type="Proteomes" id="UP001597191"/>
    </source>
</evidence>
<dbReference type="EMBL" id="JBHTOH010000016">
    <property type="protein sequence ID" value="MFD1410515.1"/>
    <property type="molecule type" value="Genomic_DNA"/>
</dbReference>
<feature type="compositionally biased region" description="Basic and acidic residues" evidence="1">
    <location>
        <begin position="89"/>
        <end position="100"/>
    </location>
</feature>
<organism evidence="3 4">
    <name type="scientific">Lapidilactobacillus gannanensis</name>
    <dbReference type="NCBI Taxonomy" id="2486002"/>
    <lineage>
        <taxon>Bacteria</taxon>
        <taxon>Bacillati</taxon>
        <taxon>Bacillota</taxon>
        <taxon>Bacilli</taxon>
        <taxon>Lactobacillales</taxon>
        <taxon>Lactobacillaceae</taxon>
        <taxon>Lapidilactobacillus</taxon>
    </lineage>
</organism>
<evidence type="ECO:0000313" key="3">
    <source>
        <dbReference type="EMBL" id="MFD1410515.1"/>
    </source>
</evidence>
<protein>
    <recommendedName>
        <fullName evidence="5">Cell surface protein</fullName>
    </recommendedName>
</protein>
<gene>
    <name evidence="3" type="ORF">ACFQ4R_02595</name>
</gene>
<evidence type="ECO:0008006" key="5">
    <source>
        <dbReference type="Google" id="ProtNLM"/>
    </source>
</evidence>